<dbReference type="Pfam" id="PF03645">
    <property type="entry name" value="Tctex-1"/>
    <property type="match status" value="1"/>
</dbReference>
<protein>
    <recommendedName>
        <fullName evidence="3">Topoisomerase I damage affected protein 2</fullName>
    </recommendedName>
</protein>
<dbReference type="AlphaFoldDB" id="A0A1E4RWW4"/>
<proteinExistence type="inferred from homology"/>
<keyword evidence="6" id="KW-1185">Reference proteome</keyword>
<organism evidence="5 6">
    <name type="scientific">Cyberlindnera jadinii (strain ATCC 18201 / CBS 1600 / BCRC 20928 / JCM 3617 / NBRC 0987 / NRRL Y-1542)</name>
    <name type="common">Torula yeast</name>
    <name type="synonym">Candida utilis</name>
    <dbReference type="NCBI Taxonomy" id="983966"/>
    <lineage>
        <taxon>Eukaryota</taxon>
        <taxon>Fungi</taxon>
        <taxon>Dikarya</taxon>
        <taxon>Ascomycota</taxon>
        <taxon>Saccharomycotina</taxon>
        <taxon>Saccharomycetes</taxon>
        <taxon>Phaffomycetales</taxon>
        <taxon>Phaffomycetaceae</taxon>
        <taxon>Cyberlindnera</taxon>
    </lineage>
</organism>
<evidence type="ECO:0000256" key="3">
    <source>
        <dbReference type="ARBA" id="ARBA00019193"/>
    </source>
</evidence>
<comment type="subcellular location">
    <subcellularLocation>
        <location evidence="1">Cell projection</location>
    </subcellularLocation>
</comment>
<dbReference type="RefSeq" id="XP_020068821.1">
    <property type="nucleotide sequence ID" value="XM_020217624.1"/>
</dbReference>
<name>A0A1E4RWW4_CYBJN</name>
<evidence type="ECO:0000313" key="5">
    <source>
        <dbReference type="EMBL" id="ODV71782.1"/>
    </source>
</evidence>
<dbReference type="GeneID" id="30992020"/>
<dbReference type="Proteomes" id="UP000094389">
    <property type="component" value="Unassembled WGS sequence"/>
</dbReference>
<sequence length="98" mass="11012">MPAPFSQSEVESLVTSFLSSNNDYTDTQALITYILTELKPKTLDYKLIVSATLISNDTQAYNKHSLGFLWDEKNDGNYTVKQTVENGTIIVNVSYIKL</sequence>
<reference evidence="5 6" key="1">
    <citation type="journal article" date="2016" name="Proc. Natl. Acad. Sci. U.S.A.">
        <title>Comparative genomics of biotechnologically important yeasts.</title>
        <authorList>
            <person name="Riley R."/>
            <person name="Haridas S."/>
            <person name="Wolfe K.H."/>
            <person name="Lopes M.R."/>
            <person name="Hittinger C.T."/>
            <person name="Goeker M."/>
            <person name="Salamov A.A."/>
            <person name="Wisecaver J.H."/>
            <person name="Long T.M."/>
            <person name="Calvey C.H."/>
            <person name="Aerts A.L."/>
            <person name="Barry K.W."/>
            <person name="Choi C."/>
            <person name="Clum A."/>
            <person name="Coughlan A.Y."/>
            <person name="Deshpande S."/>
            <person name="Douglass A.P."/>
            <person name="Hanson S.J."/>
            <person name="Klenk H.-P."/>
            <person name="LaButti K.M."/>
            <person name="Lapidus A."/>
            <person name="Lindquist E.A."/>
            <person name="Lipzen A.M."/>
            <person name="Meier-Kolthoff J.P."/>
            <person name="Ohm R.A."/>
            <person name="Otillar R.P."/>
            <person name="Pangilinan J.L."/>
            <person name="Peng Y."/>
            <person name="Rokas A."/>
            <person name="Rosa C.A."/>
            <person name="Scheuner C."/>
            <person name="Sibirny A.A."/>
            <person name="Slot J.C."/>
            <person name="Stielow J.B."/>
            <person name="Sun H."/>
            <person name="Kurtzman C.P."/>
            <person name="Blackwell M."/>
            <person name="Grigoriev I.V."/>
            <person name="Jeffries T.W."/>
        </authorList>
    </citation>
    <scope>NUCLEOTIDE SEQUENCE [LARGE SCALE GENOMIC DNA]</scope>
    <source>
        <strain evidence="6">ATCC 18201 / CBS 1600 / BCRC 20928 / JCM 3617 / NBRC 0987 / NRRL Y-1542</strain>
    </source>
</reference>
<dbReference type="OrthoDB" id="10420729at2759"/>
<evidence type="ECO:0000313" key="6">
    <source>
        <dbReference type="Proteomes" id="UP000094389"/>
    </source>
</evidence>
<dbReference type="InterPro" id="IPR005334">
    <property type="entry name" value="Tctex-1-like"/>
</dbReference>
<keyword evidence="4" id="KW-0966">Cell projection</keyword>
<evidence type="ECO:0000256" key="1">
    <source>
        <dbReference type="ARBA" id="ARBA00004316"/>
    </source>
</evidence>
<comment type="similarity">
    <text evidence="2">Belongs to the TDA2 family.</text>
</comment>
<dbReference type="OMA" id="NDTQAYN"/>
<accession>A0A1E4RWW4</accession>
<dbReference type="GO" id="GO:0042995">
    <property type="term" value="C:cell projection"/>
    <property type="evidence" value="ECO:0007669"/>
    <property type="project" value="UniProtKB-SubCell"/>
</dbReference>
<evidence type="ECO:0000256" key="2">
    <source>
        <dbReference type="ARBA" id="ARBA00010778"/>
    </source>
</evidence>
<gene>
    <name evidence="5" type="ORF">CYBJADRAFT_27864</name>
</gene>
<dbReference type="InterPro" id="IPR038586">
    <property type="entry name" value="Tctex-1-like_sf"/>
</dbReference>
<dbReference type="EMBL" id="KV453938">
    <property type="protein sequence ID" value="ODV71782.1"/>
    <property type="molecule type" value="Genomic_DNA"/>
</dbReference>
<evidence type="ECO:0000256" key="4">
    <source>
        <dbReference type="ARBA" id="ARBA00023273"/>
    </source>
</evidence>
<dbReference type="Gene3D" id="3.30.1140.40">
    <property type="entry name" value="Tctex-1"/>
    <property type="match status" value="1"/>
</dbReference>